<dbReference type="OrthoDB" id="5319261at2759"/>
<comment type="caution">
    <text evidence="3">The sequence shown here is derived from an EMBL/GenBank/DDBJ whole genome shotgun (WGS) entry which is preliminary data.</text>
</comment>
<organism evidence="3 4">
    <name type="scientific">Kingdonia uniflora</name>
    <dbReference type="NCBI Taxonomy" id="39325"/>
    <lineage>
        <taxon>Eukaryota</taxon>
        <taxon>Viridiplantae</taxon>
        <taxon>Streptophyta</taxon>
        <taxon>Embryophyta</taxon>
        <taxon>Tracheophyta</taxon>
        <taxon>Spermatophyta</taxon>
        <taxon>Magnoliopsida</taxon>
        <taxon>Ranunculales</taxon>
        <taxon>Circaeasteraceae</taxon>
        <taxon>Kingdonia</taxon>
    </lineage>
</organism>
<dbReference type="PANTHER" id="PTHR31111">
    <property type="entry name" value="BNAA05G37150D PROTEIN-RELATED"/>
    <property type="match status" value="1"/>
</dbReference>
<protein>
    <recommendedName>
        <fullName evidence="2">F-box associated beta-propeller type 1 domain-containing protein</fullName>
    </recommendedName>
</protein>
<feature type="region of interest" description="Disordered" evidence="1">
    <location>
        <begin position="256"/>
        <end position="282"/>
    </location>
</feature>
<dbReference type="AlphaFoldDB" id="A0A7J7LJE0"/>
<dbReference type="EMBL" id="JACGCM010002249">
    <property type="protein sequence ID" value="KAF6142640.1"/>
    <property type="molecule type" value="Genomic_DNA"/>
</dbReference>
<dbReference type="InterPro" id="IPR017451">
    <property type="entry name" value="F-box-assoc_interact_dom"/>
</dbReference>
<evidence type="ECO:0000256" key="1">
    <source>
        <dbReference type="SAM" id="MobiDB-lite"/>
    </source>
</evidence>
<feature type="domain" description="F-box associated beta-propeller type 1" evidence="2">
    <location>
        <begin position="85"/>
        <end position="177"/>
    </location>
</feature>
<gene>
    <name evidence="3" type="ORF">GIB67_015126</name>
</gene>
<proteinExistence type="predicted"/>
<dbReference type="InterPro" id="IPR006527">
    <property type="entry name" value="F-box-assoc_dom_typ1"/>
</dbReference>
<dbReference type="Proteomes" id="UP000541444">
    <property type="component" value="Unassembled WGS sequence"/>
</dbReference>
<dbReference type="PANTHER" id="PTHR31111:SF136">
    <property type="entry name" value="F-BOX ASSOCIATED DOMAIN-CONTAINING PROTEIN"/>
    <property type="match status" value="1"/>
</dbReference>
<evidence type="ECO:0000313" key="3">
    <source>
        <dbReference type="EMBL" id="KAF6142640.1"/>
    </source>
</evidence>
<reference evidence="3 4" key="1">
    <citation type="journal article" date="2020" name="IScience">
        <title>Genome Sequencing of the Endangered Kingdonia uniflora (Circaeasteraceae, Ranunculales) Reveals Potential Mechanisms of Evolutionary Specialization.</title>
        <authorList>
            <person name="Sun Y."/>
            <person name="Deng T."/>
            <person name="Zhang A."/>
            <person name="Moore M.J."/>
            <person name="Landis J.B."/>
            <person name="Lin N."/>
            <person name="Zhang H."/>
            <person name="Zhang X."/>
            <person name="Huang J."/>
            <person name="Zhang X."/>
            <person name="Sun H."/>
            <person name="Wang H."/>
        </authorList>
    </citation>
    <scope>NUCLEOTIDE SEQUENCE [LARGE SCALE GENOMIC DNA]</scope>
    <source>
        <strain evidence="3">TB1705</strain>
        <tissue evidence="3">Leaf</tissue>
    </source>
</reference>
<dbReference type="NCBIfam" id="TIGR01640">
    <property type="entry name" value="F_box_assoc_1"/>
    <property type="match status" value="1"/>
</dbReference>
<keyword evidence="4" id="KW-1185">Reference proteome</keyword>
<sequence length="282" mass="32792">MKEYGTNTKRRREDECNNTSFDIHNEIMIEILSRFLVKSLLRFRNKSEGSSVSFSPWGVLLGKPFIPPNIKYIRVLANDIYITVTQCNGFGFDFSARRFKVLRSYREYPINDEGLVEFEILTLISSNASWRNLGISPYWDLYRSNSMNGKVYWMIPPHYKENSILTFSFKDGKFSVLGGCLCIADRMDDWILDIWMLKDDINHVWVKGYSINFNQPIFVDLRMNNVNHFAMEIIDEKAIFSQMTAIQNALQALQNNQQAPPTGDRDQLPENSRVSSRERLGP</sequence>
<name>A0A7J7LJE0_9MAGN</name>
<accession>A0A7J7LJE0</accession>
<evidence type="ECO:0000259" key="2">
    <source>
        <dbReference type="Pfam" id="PF07734"/>
    </source>
</evidence>
<evidence type="ECO:0000313" key="4">
    <source>
        <dbReference type="Proteomes" id="UP000541444"/>
    </source>
</evidence>
<dbReference type="Pfam" id="PF07734">
    <property type="entry name" value="FBA_1"/>
    <property type="match status" value="1"/>
</dbReference>